<evidence type="ECO:0000313" key="3">
    <source>
        <dbReference type="Proteomes" id="UP000092154"/>
    </source>
</evidence>
<accession>A0A1B7MKT6</accession>
<dbReference type="Proteomes" id="UP000092154">
    <property type="component" value="Unassembled WGS sequence"/>
</dbReference>
<evidence type="ECO:0000313" key="2">
    <source>
        <dbReference type="EMBL" id="OAX33215.1"/>
    </source>
</evidence>
<dbReference type="AlphaFoldDB" id="A0A1B7MKT6"/>
<sequence length="103" mass="11247">MLVIPDTDMRLFEVGLTIHLQIHGLAARLTSFEERMCTANGVNLSDSDPSQTCPTDMSCSLTCSELLACLLADSGHKLRILFHCFASVTSYIAVYSTLLYGIS</sequence>
<reference evidence="2 3" key="1">
    <citation type="submission" date="2016-06" db="EMBL/GenBank/DDBJ databases">
        <title>Comparative genomics of the ectomycorrhizal sister species Rhizopogon vinicolor and Rhizopogon vesiculosus (Basidiomycota: Boletales) reveals a divergence of the mating type B locus.</title>
        <authorList>
            <consortium name="DOE Joint Genome Institute"/>
            <person name="Mujic A.B."/>
            <person name="Kuo A."/>
            <person name="Tritt A."/>
            <person name="Lipzen A."/>
            <person name="Chen C."/>
            <person name="Johnson J."/>
            <person name="Sharma A."/>
            <person name="Barry K."/>
            <person name="Grigoriev I.V."/>
            <person name="Spatafora J.W."/>
        </authorList>
    </citation>
    <scope>NUCLEOTIDE SEQUENCE [LARGE SCALE GENOMIC DNA]</scope>
    <source>
        <strain evidence="2 3">AM-OR11-026</strain>
    </source>
</reference>
<gene>
    <name evidence="2" type="ORF">K503DRAFT_540441</name>
</gene>
<name>A0A1B7MKT6_9AGAM</name>
<keyword evidence="3" id="KW-1185">Reference proteome</keyword>
<proteinExistence type="predicted"/>
<dbReference type="InParanoid" id="A0A1B7MKT6"/>
<protein>
    <submittedName>
        <fullName evidence="2">Uncharacterized protein</fullName>
    </submittedName>
</protein>
<organism evidence="2 3">
    <name type="scientific">Rhizopogon vinicolor AM-OR11-026</name>
    <dbReference type="NCBI Taxonomy" id="1314800"/>
    <lineage>
        <taxon>Eukaryota</taxon>
        <taxon>Fungi</taxon>
        <taxon>Dikarya</taxon>
        <taxon>Basidiomycota</taxon>
        <taxon>Agaricomycotina</taxon>
        <taxon>Agaricomycetes</taxon>
        <taxon>Agaricomycetidae</taxon>
        <taxon>Boletales</taxon>
        <taxon>Suillineae</taxon>
        <taxon>Rhizopogonaceae</taxon>
        <taxon>Rhizopogon</taxon>
    </lineage>
</organism>
<keyword evidence="1" id="KW-1133">Transmembrane helix</keyword>
<evidence type="ECO:0000256" key="1">
    <source>
        <dbReference type="SAM" id="Phobius"/>
    </source>
</evidence>
<dbReference type="EMBL" id="KV448812">
    <property type="protein sequence ID" value="OAX33215.1"/>
    <property type="molecule type" value="Genomic_DNA"/>
</dbReference>
<feature type="transmembrane region" description="Helical" evidence="1">
    <location>
        <begin position="80"/>
        <end position="102"/>
    </location>
</feature>
<keyword evidence="1" id="KW-0812">Transmembrane</keyword>
<keyword evidence="1" id="KW-0472">Membrane</keyword>